<accession>A0A6J8BT47</accession>
<dbReference type="Pfam" id="PF04852">
    <property type="entry name" value="ALOG_dom"/>
    <property type="match status" value="1"/>
</dbReference>
<name>A0A6J8BT47_MYTCO</name>
<dbReference type="PANTHER" id="PTHR33050:SF7">
    <property type="entry name" value="RIBONUCLEASE H"/>
    <property type="match status" value="1"/>
</dbReference>
<feature type="region of interest" description="Disordered" evidence="1">
    <location>
        <begin position="1"/>
        <end position="20"/>
    </location>
</feature>
<protein>
    <recommendedName>
        <fullName evidence="2">ALOG domain-containing protein</fullName>
    </recommendedName>
</protein>
<sequence length="778" mass="87915">MVAEWMKGKKYEASPKKSVRIEQPDKENDIKMPHNFGAINNPASFGYPFVQGPMPMPPFYGSQGYSNFQGILGMEDLIEGKGGYPEEATGEVLSHSSDKKRQKIIPDIPIWELKSSFNPSGIQRRIRKTTLITEMTGLTATGFCRSLGVPCLQYIDDRWIGELMGKPDEVQCVRQENAFKSLYVVCEVLIRLVPSAIFYTKEVNKAISIAGKNSGYVKLSQDLRNEISHWTFLQSWKGCFPWRGEKHLQVSMVTDSSLYKWGALVYSQDNPTEFSDFWDEKDERAIHLKETQALINGLKSVSVSIKDHRVDAFVDNMGCVQAWEKQTFKDLVLNELMKDLFNFTVEFNVDLRLSYIPSKENPADLLSRSLSAQDCMLNRDKFLLIEQTFGPHHIDLMSLDSNVMRDTVDVPLRHFTPYPTPGSAGVNVFSQTLCLSDNLYFCGDRREDSGEVSVDDQDLKSYNAKKRILYLENMLNNKTYDKKKVSLKKDLESFLIGRAKNLTSATPEDIRLFLIDRDMKGKTKIHDICCPFLGDKKFKDCSCPCRLASGTVSSLASQLKAIFDSFGRKGEWTESGLIKFGNPVSSTIVKRYLEAVKLEQAVAHVPIVQAKPMFLDKLKKISVYITEQLNDHMLKPDLNIFEGETIHGIRGGCAITMMSSGIASSKEIMEHVGWFSKRSLDRYSRMNRLVDAGSVSSLFSKVADSNLSDAGNIFHKLGDSSDLPQAFKKNEMAETSLNQPPWNQDEEEEEVEMQQDSESGEQSEDDVQSPCTSIKEEQ</sequence>
<evidence type="ECO:0000313" key="4">
    <source>
        <dbReference type="Proteomes" id="UP000507470"/>
    </source>
</evidence>
<dbReference type="InterPro" id="IPR052055">
    <property type="entry name" value="Hepadnavirus_pol/RT"/>
</dbReference>
<feature type="compositionally biased region" description="Acidic residues" evidence="1">
    <location>
        <begin position="744"/>
        <end position="767"/>
    </location>
</feature>
<gene>
    <name evidence="3" type="ORF">MCOR_22115</name>
</gene>
<dbReference type="OrthoDB" id="6097038at2759"/>
<dbReference type="Proteomes" id="UP000507470">
    <property type="component" value="Unassembled WGS sequence"/>
</dbReference>
<dbReference type="EMBL" id="CACVKT020003887">
    <property type="protein sequence ID" value="CAC5386706.1"/>
    <property type="molecule type" value="Genomic_DNA"/>
</dbReference>
<dbReference type="InterPro" id="IPR006936">
    <property type="entry name" value="ALOG_dom"/>
</dbReference>
<organism evidence="3 4">
    <name type="scientific">Mytilus coruscus</name>
    <name type="common">Sea mussel</name>
    <dbReference type="NCBI Taxonomy" id="42192"/>
    <lineage>
        <taxon>Eukaryota</taxon>
        <taxon>Metazoa</taxon>
        <taxon>Spiralia</taxon>
        <taxon>Lophotrochozoa</taxon>
        <taxon>Mollusca</taxon>
        <taxon>Bivalvia</taxon>
        <taxon>Autobranchia</taxon>
        <taxon>Pteriomorphia</taxon>
        <taxon>Mytilida</taxon>
        <taxon>Mytiloidea</taxon>
        <taxon>Mytilidae</taxon>
        <taxon>Mytilinae</taxon>
        <taxon>Mytilus</taxon>
    </lineage>
</organism>
<evidence type="ECO:0000256" key="1">
    <source>
        <dbReference type="SAM" id="MobiDB-lite"/>
    </source>
</evidence>
<dbReference type="PANTHER" id="PTHR33050">
    <property type="entry name" value="REVERSE TRANSCRIPTASE DOMAIN-CONTAINING PROTEIN"/>
    <property type="match status" value="1"/>
</dbReference>
<feature type="region of interest" description="Disordered" evidence="1">
    <location>
        <begin position="728"/>
        <end position="778"/>
    </location>
</feature>
<dbReference type="AlphaFoldDB" id="A0A6J8BT47"/>
<keyword evidence="4" id="KW-1185">Reference proteome</keyword>
<feature type="domain" description="ALOG" evidence="2">
    <location>
        <begin position="500"/>
        <end position="597"/>
    </location>
</feature>
<evidence type="ECO:0000313" key="3">
    <source>
        <dbReference type="EMBL" id="CAC5386706.1"/>
    </source>
</evidence>
<dbReference type="CDD" id="cd09275">
    <property type="entry name" value="RNase_HI_RT_DIRS1"/>
    <property type="match status" value="1"/>
</dbReference>
<reference evidence="3 4" key="1">
    <citation type="submission" date="2020-06" db="EMBL/GenBank/DDBJ databases">
        <authorList>
            <person name="Li R."/>
            <person name="Bekaert M."/>
        </authorList>
    </citation>
    <scope>NUCLEOTIDE SEQUENCE [LARGE SCALE GENOMIC DNA]</scope>
    <source>
        <strain evidence="4">wild</strain>
    </source>
</reference>
<feature type="compositionally biased region" description="Polar residues" evidence="1">
    <location>
        <begin position="733"/>
        <end position="742"/>
    </location>
</feature>
<proteinExistence type="predicted"/>
<evidence type="ECO:0000259" key="2">
    <source>
        <dbReference type="Pfam" id="PF04852"/>
    </source>
</evidence>